<feature type="compositionally biased region" description="Basic and acidic residues" evidence="1">
    <location>
        <begin position="888"/>
        <end position="900"/>
    </location>
</feature>
<name>A0A9P9F9V7_9HYPO</name>
<feature type="domain" description="CHAT" evidence="2">
    <location>
        <begin position="605"/>
        <end position="887"/>
    </location>
</feature>
<feature type="region of interest" description="Disordered" evidence="1">
    <location>
        <begin position="888"/>
        <end position="917"/>
    </location>
</feature>
<dbReference type="AlphaFoldDB" id="A0A9P9F9V7"/>
<dbReference type="EMBL" id="JAGMUV010000005">
    <property type="protein sequence ID" value="KAH7156073.1"/>
    <property type="molecule type" value="Genomic_DNA"/>
</dbReference>
<comment type="caution">
    <text evidence="3">The sequence shown here is derived from an EMBL/GenBank/DDBJ whole genome shotgun (WGS) entry which is preliminary data.</text>
</comment>
<dbReference type="InterPro" id="IPR011990">
    <property type="entry name" value="TPR-like_helical_dom_sf"/>
</dbReference>
<dbReference type="Pfam" id="PF12770">
    <property type="entry name" value="CHAT"/>
    <property type="match status" value="1"/>
</dbReference>
<evidence type="ECO:0000313" key="3">
    <source>
        <dbReference type="EMBL" id="KAH7156073.1"/>
    </source>
</evidence>
<dbReference type="InterPro" id="IPR024983">
    <property type="entry name" value="CHAT_dom"/>
</dbReference>
<dbReference type="Gene3D" id="1.25.40.10">
    <property type="entry name" value="Tetratricopeptide repeat domain"/>
    <property type="match status" value="1"/>
</dbReference>
<organism evidence="3 4">
    <name type="scientific">Dactylonectria macrodidyma</name>
    <dbReference type="NCBI Taxonomy" id="307937"/>
    <lineage>
        <taxon>Eukaryota</taxon>
        <taxon>Fungi</taxon>
        <taxon>Dikarya</taxon>
        <taxon>Ascomycota</taxon>
        <taxon>Pezizomycotina</taxon>
        <taxon>Sordariomycetes</taxon>
        <taxon>Hypocreomycetidae</taxon>
        <taxon>Hypocreales</taxon>
        <taxon>Nectriaceae</taxon>
        <taxon>Dactylonectria</taxon>
    </lineage>
</organism>
<accession>A0A9P9F9V7</accession>
<reference evidence="3" key="1">
    <citation type="journal article" date="2021" name="Nat. Commun.">
        <title>Genetic determinants of endophytism in the Arabidopsis root mycobiome.</title>
        <authorList>
            <person name="Mesny F."/>
            <person name="Miyauchi S."/>
            <person name="Thiergart T."/>
            <person name="Pickel B."/>
            <person name="Atanasova L."/>
            <person name="Karlsson M."/>
            <person name="Huettel B."/>
            <person name="Barry K.W."/>
            <person name="Haridas S."/>
            <person name="Chen C."/>
            <person name="Bauer D."/>
            <person name="Andreopoulos W."/>
            <person name="Pangilinan J."/>
            <person name="LaButti K."/>
            <person name="Riley R."/>
            <person name="Lipzen A."/>
            <person name="Clum A."/>
            <person name="Drula E."/>
            <person name="Henrissat B."/>
            <person name="Kohler A."/>
            <person name="Grigoriev I.V."/>
            <person name="Martin F.M."/>
            <person name="Hacquard S."/>
        </authorList>
    </citation>
    <scope>NUCLEOTIDE SEQUENCE</scope>
    <source>
        <strain evidence="3">MPI-CAGE-AT-0147</strain>
    </source>
</reference>
<protein>
    <submittedName>
        <fullName evidence="3">CHAT domain-containing protein</fullName>
    </submittedName>
</protein>
<evidence type="ECO:0000313" key="4">
    <source>
        <dbReference type="Proteomes" id="UP000738349"/>
    </source>
</evidence>
<dbReference type="Proteomes" id="UP000738349">
    <property type="component" value="Unassembled WGS sequence"/>
</dbReference>
<sequence>MSPRASVHSDMEEDKYVEMDILSMLGDGSTEKIERAIAVCQYLDEEMPEEEQERVKTRDKLVTNLVELAKVTGSQDTLATTIELAKELYDLDATAGDDMLRSYRANNYAVALAYRYWLMGQPGDLHEAIRLSEEAVSASSQAASILARPRGTTLLDPGLEIHTLNTLAARLDERFQLTGSLHDVNRSIDVMELLIAAIPWEEWKPVRAEWLLNLAASLQRRYEQGESGFQSDIDRAVDLSEEAMRCSSDNIFLLQPALQTLANALGGRVRGVEQMADLDRAIGLFHEAREMTPEEDPECIEIGVNLAMRLFQKSDVTNVASESETCRDEAIEVATSTLNSSPDDHPARAHLHNLLGLFYYVKWSNSPLQPVAQEAQRHLWEALRSPNYPSLFHRVQAGRMMLHLCCSRGDWERAYEAAVIAVELIPKLSSRGICNSDKQRLLSAHDVVGFGADAAAAALNAGRDGYAALQLLEMGRGSLATSVAEMRPDLVALRREYPTLAQRFHSLRDELQARSPRQQLASNEFDALLNEIRNKSGFERFFEPPSKQDIHEAAGGGPIVLLNASKFRGVDAILIERHQVRVLSLRGVTLENLHDRSGDLKSPALLEWLWDVIAKPVLDELLIHRPLQQEFLSNPSLPRVWWIPTGILSRFPLHAAGVYSADLADSVMDRAVSSYSSSIKALANARRRASFIPQPNQIKPLLVAMPQTPGGSYLRYVNEEIQTVQAMLASKNFNSILLTSKAAQKDDVLRALETCQIFHFAGHGTENVSDPLRSALLLNDWKTNPMTVGSVLDVDLTESNPFLAYLAACETGQVTTSRFYDESIHLVSAYQLAGFRHVIGTLWSVDDHVGVLMAAATYESLLEDITDDSVSRSLHKAARRLRDELRRGNRGEEATDKRDLIISSASDNGSASGADSDNDDTRWIPFVHFGL</sequence>
<gene>
    <name evidence="3" type="ORF">EDB81DRAFT_880406</name>
</gene>
<feature type="compositionally biased region" description="Low complexity" evidence="1">
    <location>
        <begin position="903"/>
        <end position="915"/>
    </location>
</feature>
<evidence type="ECO:0000259" key="2">
    <source>
        <dbReference type="Pfam" id="PF12770"/>
    </source>
</evidence>
<proteinExistence type="predicted"/>
<evidence type="ECO:0000256" key="1">
    <source>
        <dbReference type="SAM" id="MobiDB-lite"/>
    </source>
</evidence>
<dbReference type="OrthoDB" id="9991317at2759"/>
<keyword evidence="4" id="KW-1185">Reference proteome</keyword>